<evidence type="ECO:0000256" key="1">
    <source>
        <dbReference type="ARBA" id="ARBA00004651"/>
    </source>
</evidence>
<evidence type="ECO:0000256" key="3">
    <source>
        <dbReference type="ARBA" id="ARBA00022448"/>
    </source>
</evidence>
<feature type="transmembrane region" description="Helical" evidence="8">
    <location>
        <begin position="179"/>
        <end position="201"/>
    </location>
</feature>
<name>A0A2L0D4B2_9STRE</name>
<keyword evidence="10" id="KW-1185">Reference proteome</keyword>
<evidence type="ECO:0000256" key="8">
    <source>
        <dbReference type="SAM" id="Phobius"/>
    </source>
</evidence>
<evidence type="ECO:0000256" key="6">
    <source>
        <dbReference type="ARBA" id="ARBA00022989"/>
    </source>
</evidence>
<reference evidence="9 10" key="1">
    <citation type="submission" date="2017-12" db="EMBL/GenBank/DDBJ databases">
        <authorList>
            <person name="Hurst M.R.H."/>
        </authorList>
    </citation>
    <scope>NUCLEOTIDE SEQUENCE [LARGE SCALE GENOMIC DNA]</scope>
    <source>
        <strain evidence="9 10">TH11417</strain>
    </source>
</reference>
<evidence type="ECO:0000256" key="4">
    <source>
        <dbReference type="ARBA" id="ARBA00022475"/>
    </source>
</evidence>
<evidence type="ECO:0000256" key="2">
    <source>
        <dbReference type="ARBA" id="ARBA00009773"/>
    </source>
</evidence>
<keyword evidence="6 8" id="KW-1133">Transmembrane helix</keyword>
<feature type="transmembrane region" description="Helical" evidence="8">
    <location>
        <begin position="330"/>
        <end position="355"/>
    </location>
</feature>
<sequence>MKQSEDKKIAFSWFFKWFLNSKGAIILLVSFLLFLNIFLLTKISHLFKPVVDFLAVIMLPIVISALLYYLLKPFVDFFEKQFKLKRTLAIALVFIIVIALLIWGIAVLVPAVENQFSNFMLNLPAYIEDIEHQLTRLLENRELNDFTIELQKVINDLSENIISYAQRISSSFVTWAGDFASTVARVAVAILISPFILFYLLRDGDQLKGYVTQFLPPKLRQPTTRVLTKINKQLSGYVQGQVLVAVAVGIMFAVMYSIIGLRYSVTLGIIAGFLNLVPYLGSFIAQIPVFILAAISGPTMILKVIIVFMIEQTMEGRIVSPLVLGSKLSIHPITILFVLLTAGSLFGIWGVFLAIPIYASVKVIAIEIFDWYKVVSGLYKADFIEENSEDVE</sequence>
<evidence type="ECO:0000256" key="7">
    <source>
        <dbReference type="ARBA" id="ARBA00023136"/>
    </source>
</evidence>
<feature type="transmembrane region" description="Helical" evidence="8">
    <location>
        <begin position="53"/>
        <end position="71"/>
    </location>
</feature>
<dbReference type="RefSeq" id="WP_104967984.1">
    <property type="nucleotide sequence ID" value="NZ_CP025536.1"/>
</dbReference>
<organism evidence="9 10">
    <name type="scientific">Streptococcus pluranimalium</name>
    <dbReference type="NCBI Taxonomy" id="82348"/>
    <lineage>
        <taxon>Bacteria</taxon>
        <taxon>Bacillati</taxon>
        <taxon>Bacillota</taxon>
        <taxon>Bacilli</taxon>
        <taxon>Lactobacillales</taxon>
        <taxon>Streptococcaceae</taxon>
        <taxon>Streptococcus</taxon>
    </lineage>
</organism>
<evidence type="ECO:0000313" key="10">
    <source>
        <dbReference type="Proteomes" id="UP000238956"/>
    </source>
</evidence>
<feature type="transmembrane region" description="Helical" evidence="8">
    <location>
        <begin position="289"/>
        <end position="310"/>
    </location>
</feature>
<dbReference type="PANTHER" id="PTHR21716:SF53">
    <property type="entry name" value="PERMEASE PERM-RELATED"/>
    <property type="match status" value="1"/>
</dbReference>
<accession>A0A2L0D4B2</accession>
<reference evidence="9 10" key="2">
    <citation type="submission" date="2018-02" db="EMBL/GenBank/DDBJ databases">
        <title>Whole genome sequencing analysis of Streptococcus pluranimalium isolated from cattle infected mastitis in China.</title>
        <authorList>
            <person name="Zhang J.-R."/>
            <person name="Hu G.-Z."/>
        </authorList>
    </citation>
    <scope>NUCLEOTIDE SEQUENCE [LARGE SCALE GENOMIC DNA]</scope>
    <source>
        <strain evidence="9 10">TH11417</strain>
    </source>
</reference>
<dbReference type="Pfam" id="PF01594">
    <property type="entry name" value="AI-2E_transport"/>
    <property type="match status" value="1"/>
</dbReference>
<dbReference type="EMBL" id="CP025536">
    <property type="protein sequence ID" value="AUW96657.1"/>
    <property type="molecule type" value="Genomic_DNA"/>
</dbReference>
<proteinExistence type="inferred from homology"/>
<dbReference type="KEGG" id="splr:C0J00_05805"/>
<feature type="transmembrane region" description="Helical" evidence="8">
    <location>
        <begin position="91"/>
        <end position="112"/>
    </location>
</feature>
<evidence type="ECO:0000313" key="9">
    <source>
        <dbReference type="EMBL" id="AUW96657.1"/>
    </source>
</evidence>
<feature type="transmembrane region" description="Helical" evidence="8">
    <location>
        <begin position="265"/>
        <end position="282"/>
    </location>
</feature>
<dbReference type="AlphaFoldDB" id="A0A2L0D4B2"/>
<dbReference type="GO" id="GO:0055085">
    <property type="term" value="P:transmembrane transport"/>
    <property type="evidence" value="ECO:0007669"/>
    <property type="project" value="TreeGrafter"/>
</dbReference>
<dbReference type="GO" id="GO:0005886">
    <property type="term" value="C:plasma membrane"/>
    <property type="evidence" value="ECO:0007669"/>
    <property type="project" value="UniProtKB-SubCell"/>
</dbReference>
<keyword evidence="3" id="KW-0813">Transport</keyword>
<comment type="similarity">
    <text evidence="2">Belongs to the autoinducer-2 exporter (AI-2E) (TC 2.A.86) family.</text>
</comment>
<dbReference type="InterPro" id="IPR002549">
    <property type="entry name" value="AI-2E-like"/>
</dbReference>
<feature type="transmembrane region" description="Helical" evidence="8">
    <location>
        <begin position="242"/>
        <end position="259"/>
    </location>
</feature>
<keyword evidence="4" id="KW-1003">Cell membrane</keyword>
<evidence type="ECO:0000256" key="5">
    <source>
        <dbReference type="ARBA" id="ARBA00022692"/>
    </source>
</evidence>
<dbReference type="GeneID" id="98393423"/>
<dbReference type="Proteomes" id="UP000238956">
    <property type="component" value="Chromosome"/>
</dbReference>
<gene>
    <name evidence="9" type="ORF">C0J00_05805</name>
</gene>
<keyword evidence="7 8" id="KW-0472">Membrane</keyword>
<dbReference type="OrthoDB" id="9793390at2"/>
<feature type="transmembrane region" description="Helical" evidence="8">
    <location>
        <begin position="21"/>
        <end position="41"/>
    </location>
</feature>
<comment type="subcellular location">
    <subcellularLocation>
        <location evidence="1">Cell membrane</location>
        <topology evidence="1">Multi-pass membrane protein</topology>
    </subcellularLocation>
</comment>
<keyword evidence="5 8" id="KW-0812">Transmembrane</keyword>
<dbReference type="PANTHER" id="PTHR21716">
    <property type="entry name" value="TRANSMEMBRANE PROTEIN"/>
    <property type="match status" value="1"/>
</dbReference>
<protein>
    <submittedName>
        <fullName evidence="9">AI-2E family transporter</fullName>
    </submittedName>
</protein>